<keyword evidence="2" id="KW-0472">Membrane</keyword>
<dbReference type="Proteomes" id="UP000019593">
    <property type="component" value="Chromosome"/>
</dbReference>
<dbReference type="Gene3D" id="3.40.50.720">
    <property type="entry name" value="NAD(P)-binding Rossmann-like Domain"/>
    <property type="match status" value="2"/>
</dbReference>
<dbReference type="PANTHER" id="PTHR43318:SF1">
    <property type="entry name" value="POLYSACCHARIDE BIOSYNTHESIS PROTEIN EPSC-RELATED"/>
    <property type="match status" value="1"/>
</dbReference>
<dbReference type="RefSeq" id="WP_025311608.1">
    <property type="nucleotide sequence ID" value="NZ_CP004372.1"/>
</dbReference>
<dbReference type="OrthoDB" id="9803111at2"/>
<comment type="similarity">
    <text evidence="1">Belongs to the polysaccharide synthase family.</text>
</comment>
<feature type="domain" description="Polysaccharide biosynthesis protein CapD-like" evidence="3">
    <location>
        <begin position="284"/>
        <end position="580"/>
    </location>
</feature>
<name>W8RRF1_9RHOB</name>
<evidence type="ECO:0000256" key="1">
    <source>
        <dbReference type="ARBA" id="ARBA00007430"/>
    </source>
</evidence>
<feature type="transmembrane region" description="Helical" evidence="2">
    <location>
        <begin position="21"/>
        <end position="40"/>
    </location>
</feature>
<dbReference type="PATRIC" id="fig|1294273.3.peg.1348"/>
<dbReference type="HOGENOM" id="CLU_013560_5_0_5"/>
<dbReference type="EMBL" id="CP004372">
    <property type="protein sequence ID" value="AHM03759.1"/>
    <property type="molecule type" value="Genomic_DNA"/>
</dbReference>
<proteinExistence type="inferred from homology"/>
<protein>
    <submittedName>
        <fullName evidence="4">Nucleoside-diphosphate sugar epimerase/dehydratase</fullName>
    </submittedName>
</protein>
<feature type="transmembrane region" description="Helical" evidence="2">
    <location>
        <begin position="84"/>
        <end position="103"/>
    </location>
</feature>
<dbReference type="InterPro" id="IPR003869">
    <property type="entry name" value="Polysac_CapD-like"/>
</dbReference>
<keyword evidence="2" id="KW-0812">Transmembrane</keyword>
<feature type="transmembrane region" description="Helical" evidence="2">
    <location>
        <begin position="115"/>
        <end position="135"/>
    </location>
</feature>
<dbReference type="InterPro" id="IPR051203">
    <property type="entry name" value="Polysaccharide_Synthase-Rel"/>
</dbReference>
<dbReference type="CDD" id="cd05237">
    <property type="entry name" value="UDP_invert_4-6DH_SDR_e"/>
    <property type="match status" value="1"/>
</dbReference>
<feature type="transmembrane region" description="Helical" evidence="2">
    <location>
        <begin position="52"/>
        <end position="72"/>
    </location>
</feature>
<keyword evidence="5" id="KW-1185">Reference proteome</keyword>
<dbReference type="KEGG" id="red:roselon_01371"/>
<dbReference type="AlphaFoldDB" id="W8RRF1"/>
<evidence type="ECO:0000313" key="4">
    <source>
        <dbReference type="EMBL" id="AHM03759.1"/>
    </source>
</evidence>
<keyword evidence="2" id="KW-1133">Transmembrane helix</keyword>
<evidence type="ECO:0000256" key="2">
    <source>
        <dbReference type="SAM" id="Phobius"/>
    </source>
</evidence>
<accession>W8RRF1</accession>
<reference evidence="4 5" key="1">
    <citation type="submission" date="2013-03" db="EMBL/GenBank/DDBJ databases">
        <authorList>
            <person name="Fiebig A."/>
            <person name="Goeker M."/>
            <person name="Klenk H.-P.P."/>
        </authorList>
    </citation>
    <scope>NUCLEOTIDE SEQUENCE [LARGE SCALE GENOMIC DNA]</scope>
    <source>
        <strain evidence="5">DSM 19469</strain>
    </source>
</reference>
<dbReference type="PANTHER" id="PTHR43318">
    <property type="entry name" value="UDP-N-ACETYLGLUCOSAMINE 4,6-DEHYDRATASE"/>
    <property type="match status" value="1"/>
</dbReference>
<dbReference type="STRING" id="1294273.roselon_01371"/>
<dbReference type="eggNOG" id="COG1086">
    <property type="taxonomic scope" value="Bacteria"/>
</dbReference>
<organism evidence="4 5">
    <name type="scientific">Roseicyclus elongatus DSM 19469</name>
    <dbReference type="NCBI Taxonomy" id="1294273"/>
    <lineage>
        <taxon>Bacteria</taxon>
        <taxon>Pseudomonadati</taxon>
        <taxon>Pseudomonadota</taxon>
        <taxon>Alphaproteobacteria</taxon>
        <taxon>Rhodobacterales</taxon>
        <taxon>Roseobacteraceae</taxon>
        <taxon>Roseicyclus</taxon>
    </lineage>
</organism>
<evidence type="ECO:0000259" key="3">
    <source>
        <dbReference type="Pfam" id="PF02719"/>
    </source>
</evidence>
<dbReference type="InterPro" id="IPR036291">
    <property type="entry name" value="NAD(P)-bd_dom_sf"/>
</dbReference>
<dbReference type="Pfam" id="PF13727">
    <property type="entry name" value="CoA_binding_3"/>
    <property type="match status" value="1"/>
</dbReference>
<evidence type="ECO:0000313" key="5">
    <source>
        <dbReference type="Proteomes" id="UP000019593"/>
    </source>
</evidence>
<gene>
    <name evidence="4" type="ORF">roselon_01371</name>
</gene>
<dbReference type="SUPFAM" id="SSF51735">
    <property type="entry name" value="NAD(P)-binding Rossmann-fold domains"/>
    <property type="match status" value="2"/>
</dbReference>
<sequence>MERFLDFIFALSRRQKRLVQAFIDVAIICVAFALAMLLRLDGLRFASNTASWSVLLPVIPLTIAAFWALGLYQAVVRYIASSMIRTIGIGAIASAIVMFAAALQMDLPVPRSVPGIYAIVLFLLVGGARMVVRLLSIARRANKSRNVIIYGAGSSGRQLMHGLRQGIEFNPVAFVDDDASLHKSQIGGCKVYAPHMLQHLLDRYQAGVVLLAMPKLGRAERNRIVSRLEPLSVQVMTVPGLADLVSGKHAINELRSVAPEDLLGRDPVPPRADLMHRKIESRTVLVTGAGGSIGSELCRKILTSRPETLILLDISEFALYTIHEELQIAKLEGDYTTNIVPLMGSVQNADRMAKIMIRYNVNTVFHAAAYKHVPLVEQNVIEGIRNNVFGTFSLIKAARDHGVRDFTLVSTDKAVRPTNAMGASKRLAELICQALALDEVGMTISMVRFGNVLGSSGSVIPRFHDQIRKGGPVTVTHPEMTRYFMTIPEAAELVIQAGAMARGGEVFVLDMGQPVRILDLAEQMVRLHGLKPYRRTDAGNEQDGDIEIVIAGLRPAEKLYEELLIGDNPQPTSHPRIMCASEDCLSFENLTVLLEQLDKACSKHDIPRILRLISDAPTGYIPSSTIHDLLWSDKAWIAKSDPVAPLKQLVGP</sequence>
<dbReference type="Pfam" id="PF02719">
    <property type="entry name" value="Polysacc_synt_2"/>
    <property type="match status" value="1"/>
</dbReference>